<sequence length="247" mass="29327">MNKSLIEKYEGRYKIRALINLIPHIGGALDLLLSEKGSKWREKRIELFLKQLDERLGQLEEKEIETEIINSEEFYDLMIQTLNSVIKTRHKEKIEFFSNILSNHIKKERKSEISSELMISILDSLTIDELHYFSELRQNDNDIILHNILQTKVIWNSYLKNIKKTGKVASNKNQLPQDSVFDFQMDIIWKMLSDKNLILIEEKNELGKLDYQYSNSSQSFSNQIDYNKIIKYKITDFGLEFLKWIEQ</sequence>
<comment type="caution">
    <text evidence="2">The sequence shown here is derived from an EMBL/GenBank/DDBJ whole genome shotgun (WGS) entry which is preliminary data.</text>
</comment>
<keyword evidence="3" id="KW-1185">Reference proteome</keyword>
<evidence type="ECO:0000256" key="1">
    <source>
        <dbReference type="SAM" id="Coils"/>
    </source>
</evidence>
<dbReference type="EMBL" id="JBHTJP010000031">
    <property type="protein sequence ID" value="MFD0975445.1"/>
    <property type="molecule type" value="Genomic_DNA"/>
</dbReference>
<dbReference type="RefSeq" id="WP_380736462.1">
    <property type="nucleotide sequence ID" value="NZ_JBHTJP010000031.1"/>
</dbReference>
<dbReference type="Proteomes" id="UP001597100">
    <property type="component" value="Unassembled WGS sequence"/>
</dbReference>
<feature type="coiled-coil region" evidence="1">
    <location>
        <begin position="42"/>
        <end position="69"/>
    </location>
</feature>
<evidence type="ECO:0008006" key="4">
    <source>
        <dbReference type="Google" id="ProtNLM"/>
    </source>
</evidence>
<keyword evidence="1" id="KW-0175">Coiled coil</keyword>
<gene>
    <name evidence="2" type="ORF">ACFQ1G_01455</name>
</gene>
<proteinExistence type="predicted"/>
<evidence type="ECO:0000313" key="2">
    <source>
        <dbReference type="EMBL" id="MFD0975445.1"/>
    </source>
</evidence>
<accession>A0ABW3IC85</accession>
<organism evidence="2 3">
    <name type="scientific">Salinimicrobium gaetbulicola</name>
    <dbReference type="NCBI Taxonomy" id="999702"/>
    <lineage>
        <taxon>Bacteria</taxon>
        <taxon>Pseudomonadati</taxon>
        <taxon>Bacteroidota</taxon>
        <taxon>Flavobacteriia</taxon>
        <taxon>Flavobacteriales</taxon>
        <taxon>Flavobacteriaceae</taxon>
        <taxon>Salinimicrobium</taxon>
    </lineage>
</organism>
<protein>
    <recommendedName>
        <fullName evidence="4">DUF4393 domain-containing protein</fullName>
    </recommendedName>
</protein>
<reference evidence="3" key="1">
    <citation type="journal article" date="2019" name="Int. J. Syst. Evol. Microbiol.">
        <title>The Global Catalogue of Microorganisms (GCM) 10K type strain sequencing project: providing services to taxonomists for standard genome sequencing and annotation.</title>
        <authorList>
            <consortium name="The Broad Institute Genomics Platform"/>
            <consortium name="The Broad Institute Genome Sequencing Center for Infectious Disease"/>
            <person name="Wu L."/>
            <person name="Ma J."/>
        </authorList>
    </citation>
    <scope>NUCLEOTIDE SEQUENCE [LARGE SCALE GENOMIC DNA]</scope>
    <source>
        <strain evidence="3">CCUG 60898</strain>
    </source>
</reference>
<evidence type="ECO:0000313" key="3">
    <source>
        <dbReference type="Proteomes" id="UP001597100"/>
    </source>
</evidence>
<name>A0ABW3IC85_9FLAO</name>